<dbReference type="PROSITE" id="PS00198">
    <property type="entry name" value="4FE4S_FER_1"/>
    <property type="match status" value="1"/>
</dbReference>
<proteinExistence type="predicted"/>
<evidence type="ECO:0000256" key="2">
    <source>
        <dbReference type="ARBA" id="ARBA00023004"/>
    </source>
</evidence>
<keyword evidence="6" id="KW-1185">Reference proteome</keyword>
<gene>
    <name evidence="4" type="primary">queG</name>
    <name evidence="5" type="ORF">B9R14_15900</name>
    <name evidence="4" type="ORF">HVS_11705</name>
</gene>
<dbReference type="OrthoDB" id="9815745at2"/>
<evidence type="ECO:0000313" key="7">
    <source>
        <dbReference type="Proteomes" id="UP000239720"/>
    </source>
</evidence>
<reference evidence="4 6" key="1">
    <citation type="submission" date="2017-12" db="EMBL/GenBank/DDBJ databases">
        <title>Complete genome sequence of Herbivorax saccincola GGR1, a novel Cellulosome-producing hydrolytic bacterium in a thermophilic biogas plant, established by Illumina and Nanopore MinION sequencing.</title>
        <authorList>
            <person name="Pechtl A."/>
            <person name="Ruckert C."/>
            <person name="Koeck D.E."/>
            <person name="Maus I."/>
            <person name="Winkler A."/>
            <person name="Kalinowski J."/>
            <person name="Puhler A."/>
            <person name="Schwarz W.W."/>
            <person name="Zverlov V.V."/>
            <person name="Schluter A."/>
            <person name="Liebl W."/>
        </authorList>
    </citation>
    <scope>NUCLEOTIDE SEQUENCE [LARGE SCALE GENOMIC DNA]</scope>
    <source>
        <strain evidence="4">GGR1</strain>
        <strain evidence="6">SR1</strain>
    </source>
</reference>
<dbReference type="GO" id="GO:0016491">
    <property type="term" value="F:oxidoreductase activity"/>
    <property type="evidence" value="ECO:0007669"/>
    <property type="project" value="UniProtKB-KW"/>
</dbReference>
<dbReference type="PANTHER" id="PTHR42827:SF1">
    <property type="entry name" value="IRON-SULFUR CLUSTER-BINDING PROTEIN"/>
    <property type="match status" value="1"/>
</dbReference>
<organism evidence="4 6">
    <name type="scientific">Acetivibrio saccincola</name>
    <dbReference type="NCBI Taxonomy" id="1677857"/>
    <lineage>
        <taxon>Bacteria</taxon>
        <taxon>Bacillati</taxon>
        <taxon>Bacillota</taxon>
        <taxon>Clostridia</taxon>
        <taxon>Eubacteriales</taxon>
        <taxon>Oscillospiraceae</taxon>
        <taxon>Acetivibrio</taxon>
    </lineage>
</organism>
<evidence type="ECO:0000256" key="1">
    <source>
        <dbReference type="ARBA" id="ARBA00022723"/>
    </source>
</evidence>
<dbReference type="PANTHER" id="PTHR42827">
    <property type="entry name" value="IRON-SULFUR CLUSTER-BINDING PROTEIN-RELATED"/>
    <property type="match status" value="1"/>
</dbReference>
<dbReference type="GO" id="GO:0046872">
    <property type="term" value="F:metal ion binding"/>
    <property type="evidence" value="ECO:0007669"/>
    <property type="project" value="UniProtKB-KW"/>
</dbReference>
<accession>A0A2K9ERR6</accession>
<protein>
    <submittedName>
        <fullName evidence="5">4Fe-4S ferredoxin</fullName>
    </submittedName>
    <submittedName>
        <fullName evidence="4">Epoxyqueuosine reductase</fullName>
        <ecNumber evidence="4">1.1.-.-</ecNumber>
    </submittedName>
</protein>
<evidence type="ECO:0000256" key="3">
    <source>
        <dbReference type="ARBA" id="ARBA00023014"/>
    </source>
</evidence>
<dbReference type="GO" id="GO:0051536">
    <property type="term" value="F:iron-sulfur cluster binding"/>
    <property type="evidence" value="ECO:0007669"/>
    <property type="project" value="UniProtKB-KW"/>
</dbReference>
<evidence type="ECO:0000313" key="4">
    <source>
        <dbReference type="EMBL" id="AUG58230.1"/>
    </source>
</evidence>
<dbReference type="KEGG" id="hsc:HVS_11705"/>
<keyword evidence="2" id="KW-0408">Iron</keyword>
<dbReference type="Gene3D" id="3.30.70.20">
    <property type="match status" value="1"/>
</dbReference>
<dbReference type="EMBL" id="NEMB01000003">
    <property type="protein sequence ID" value="PQQ68106.1"/>
    <property type="molecule type" value="Genomic_DNA"/>
</dbReference>
<dbReference type="EC" id="1.1.-.-" evidence="4"/>
<dbReference type="Proteomes" id="UP000239720">
    <property type="component" value="Unassembled WGS sequence"/>
</dbReference>
<reference evidence="5 7" key="2">
    <citation type="journal article" date="2018" name="Syst. Appl. Microbiol.">
        <title>Characterization and high-quality draft genome sequence of Herbivorax saccincola A7, an anaerobic, alkaliphilic, thermophilic, cellulolytic, and xylanolytic bacterium.</title>
        <authorList>
            <person name="Aikawa S."/>
            <person name="Baramee S."/>
            <person name="Sermsathanaswadi J."/>
            <person name="Thianheng P."/>
            <person name="Tachaapaikoon C."/>
            <person name="Shikata A."/>
            <person name="Waeonukul R."/>
            <person name="Pason P."/>
            <person name="Ratanakhanokchai K."/>
            <person name="Kosugi A."/>
        </authorList>
    </citation>
    <scope>NUCLEOTIDE SEQUENCE [LARGE SCALE GENOMIC DNA]</scope>
    <source>
        <strain evidence="5 7">A7</strain>
    </source>
</reference>
<dbReference type="AlphaFoldDB" id="A0A2K9ERR6"/>
<dbReference type="SUPFAM" id="SSF46548">
    <property type="entry name" value="alpha-helical ferredoxin"/>
    <property type="match status" value="1"/>
</dbReference>
<dbReference type="EMBL" id="CP025197">
    <property type="protein sequence ID" value="AUG58230.1"/>
    <property type="molecule type" value="Genomic_DNA"/>
</dbReference>
<evidence type="ECO:0000313" key="5">
    <source>
        <dbReference type="EMBL" id="PQQ68106.1"/>
    </source>
</evidence>
<dbReference type="InterPro" id="IPR017900">
    <property type="entry name" value="4Fe4S_Fe_S_CS"/>
</dbReference>
<sequence length="227" mass="25155">MEFHKELGNKLIEWGASFVGFSNVEKKLPENLKKLKYAITIGVRLSDFIIEQIEDKPTYTYFHHYRTVNTLIDQITLKGQLFIQDRGYKALGVPASQTVNDVEDAYSGIFPHKTAAVMAGLGWIGKSGLFISNQYGPRVRLGTILTDISVPAVNNIQKPLCGSCKECVVNCPAMAITGALWEEGCERSLIIDAKACSDYMKEKFKHIGRGSVCGICIKVCPKGLNYI</sequence>
<keyword evidence="1" id="KW-0479">Metal-binding</keyword>
<dbReference type="Pfam" id="PF13484">
    <property type="entry name" value="Fer4_16"/>
    <property type="match status" value="1"/>
</dbReference>
<evidence type="ECO:0000313" key="6">
    <source>
        <dbReference type="Proteomes" id="UP000233534"/>
    </source>
</evidence>
<name>A0A2K9ERR6_9FIRM</name>
<dbReference type="RefSeq" id="WP_101302530.1">
    <property type="nucleotide sequence ID" value="NZ_CP025197.1"/>
</dbReference>
<keyword evidence="4" id="KW-0560">Oxidoreductase</keyword>
<dbReference type="Proteomes" id="UP000233534">
    <property type="component" value="Chromosome"/>
</dbReference>
<keyword evidence="3" id="KW-0411">Iron-sulfur</keyword>